<name>A0A1G8IID3_9ACTN</name>
<dbReference type="Proteomes" id="UP000199202">
    <property type="component" value="Unassembled WGS sequence"/>
</dbReference>
<dbReference type="AlphaFoldDB" id="A0A1G8IID3"/>
<evidence type="ECO:0000313" key="1">
    <source>
        <dbReference type="EMBL" id="SDI18665.1"/>
    </source>
</evidence>
<sequence length="101" mass="10799">MTEVAAAPAVEQSNPVETGMAAWARAVQQLGAHWSLAQSSSSEVVEAARHATTAMTEAALNTNFELTDEEALNEDLILARLAEETLRSDPWLAAMTVFGAR</sequence>
<dbReference type="EMBL" id="FNDJ01000004">
    <property type="protein sequence ID" value="SDI18665.1"/>
    <property type="molecule type" value="Genomic_DNA"/>
</dbReference>
<protein>
    <submittedName>
        <fullName evidence="1">Uncharacterized protein</fullName>
    </submittedName>
</protein>
<organism evidence="1 2">
    <name type="scientific">Nonomuraea jiangxiensis</name>
    <dbReference type="NCBI Taxonomy" id="633440"/>
    <lineage>
        <taxon>Bacteria</taxon>
        <taxon>Bacillati</taxon>
        <taxon>Actinomycetota</taxon>
        <taxon>Actinomycetes</taxon>
        <taxon>Streptosporangiales</taxon>
        <taxon>Streptosporangiaceae</taxon>
        <taxon>Nonomuraea</taxon>
    </lineage>
</organism>
<accession>A0A1G8IID3</accession>
<keyword evidence="2" id="KW-1185">Reference proteome</keyword>
<gene>
    <name evidence="1" type="ORF">SAMN05421869_104501</name>
</gene>
<dbReference type="RefSeq" id="WP_090930949.1">
    <property type="nucleotide sequence ID" value="NZ_FNDJ01000004.1"/>
</dbReference>
<reference evidence="1 2" key="1">
    <citation type="submission" date="2016-10" db="EMBL/GenBank/DDBJ databases">
        <authorList>
            <person name="de Groot N.N."/>
        </authorList>
    </citation>
    <scope>NUCLEOTIDE SEQUENCE [LARGE SCALE GENOMIC DNA]</scope>
    <source>
        <strain evidence="1 2">CGMCC 4.6533</strain>
    </source>
</reference>
<evidence type="ECO:0000313" key="2">
    <source>
        <dbReference type="Proteomes" id="UP000199202"/>
    </source>
</evidence>
<proteinExistence type="predicted"/>